<keyword evidence="2" id="KW-1185">Reference proteome</keyword>
<reference evidence="1" key="2">
    <citation type="submission" date="2021-09" db="EMBL/GenBank/DDBJ databases">
        <authorList>
            <person name="Jia N."/>
            <person name="Wang J."/>
            <person name="Shi W."/>
            <person name="Du L."/>
            <person name="Sun Y."/>
            <person name="Zhan W."/>
            <person name="Jiang J."/>
            <person name="Wang Q."/>
            <person name="Zhang B."/>
            <person name="Ji P."/>
            <person name="Sakyi L.B."/>
            <person name="Cui X."/>
            <person name="Yuan T."/>
            <person name="Jiang B."/>
            <person name="Yang W."/>
            <person name="Lam T.T.-Y."/>
            <person name="Chang Q."/>
            <person name="Ding S."/>
            <person name="Wang X."/>
            <person name="Zhu J."/>
            <person name="Ruan X."/>
            <person name="Zhao L."/>
            <person name="Wei J."/>
            <person name="Que T."/>
            <person name="Du C."/>
            <person name="Cheng J."/>
            <person name="Dai P."/>
            <person name="Han X."/>
            <person name="Huang E."/>
            <person name="Gao Y."/>
            <person name="Liu J."/>
            <person name="Shao H."/>
            <person name="Ye R."/>
            <person name="Li L."/>
            <person name="Wei W."/>
            <person name="Wang X."/>
            <person name="Wang C."/>
            <person name="Huo Q."/>
            <person name="Li W."/>
            <person name="Guo W."/>
            <person name="Chen H."/>
            <person name="Chen S."/>
            <person name="Zhou L."/>
            <person name="Zhou L."/>
            <person name="Ni X."/>
            <person name="Tian J."/>
            <person name="Zhou Y."/>
            <person name="Sheng Y."/>
            <person name="Liu T."/>
            <person name="Pan Y."/>
            <person name="Xia L."/>
            <person name="Li J."/>
            <person name="Zhao F."/>
            <person name="Cao W."/>
        </authorList>
    </citation>
    <scope>NUCLEOTIDE SEQUENCE</scope>
    <source>
        <strain evidence="1">Rmic-2018</strain>
        <tissue evidence="1">Larvae</tissue>
    </source>
</reference>
<reference evidence="1" key="1">
    <citation type="journal article" date="2020" name="Cell">
        <title>Large-Scale Comparative Analyses of Tick Genomes Elucidate Their Genetic Diversity and Vector Capacities.</title>
        <authorList>
            <consortium name="Tick Genome and Microbiome Consortium (TIGMIC)"/>
            <person name="Jia N."/>
            <person name="Wang J."/>
            <person name="Shi W."/>
            <person name="Du L."/>
            <person name="Sun Y."/>
            <person name="Zhan W."/>
            <person name="Jiang J.F."/>
            <person name="Wang Q."/>
            <person name="Zhang B."/>
            <person name="Ji P."/>
            <person name="Bell-Sakyi L."/>
            <person name="Cui X.M."/>
            <person name="Yuan T.T."/>
            <person name="Jiang B.G."/>
            <person name="Yang W.F."/>
            <person name="Lam T.T."/>
            <person name="Chang Q.C."/>
            <person name="Ding S.J."/>
            <person name="Wang X.J."/>
            <person name="Zhu J.G."/>
            <person name="Ruan X.D."/>
            <person name="Zhao L."/>
            <person name="Wei J.T."/>
            <person name="Ye R.Z."/>
            <person name="Que T.C."/>
            <person name="Du C.H."/>
            <person name="Zhou Y.H."/>
            <person name="Cheng J.X."/>
            <person name="Dai P.F."/>
            <person name="Guo W.B."/>
            <person name="Han X.H."/>
            <person name="Huang E.J."/>
            <person name="Li L.F."/>
            <person name="Wei W."/>
            <person name="Gao Y.C."/>
            <person name="Liu J.Z."/>
            <person name="Shao H.Z."/>
            <person name="Wang X."/>
            <person name="Wang C.C."/>
            <person name="Yang T.C."/>
            <person name="Huo Q.B."/>
            <person name="Li W."/>
            <person name="Chen H.Y."/>
            <person name="Chen S.E."/>
            <person name="Zhou L.G."/>
            <person name="Ni X.B."/>
            <person name="Tian J.H."/>
            <person name="Sheng Y."/>
            <person name="Liu T."/>
            <person name="Pan Y.S."/>
            <person name="Xia L.Y."/>
            <person name="Li J."/>
            <person name="Zhao F."/>
            <person name="Cao W.C."/>
        </authorList>
    </citation>
    <scope>NUCLEOTIDE SEQUENCE</scope>
    <source>
        <strain evidence="1">Rmic-2018</strain>
    </source>
</reference>
<evidence type="ECO:0000313" key="2">
    <source>
        <dbReference type="Proteomes" id="UP000821866"/>
    </source>
</evidence>
<proteinExistence type="predicted"/>
<accession>A0A9J6EM01</accession>
<dbReference type="AlphaFoldDB" id="A0A9J6EM01"/>
<organism evidence="1 2">
    <name type="scientific">Rhipicephalus microplus</name>
    <name type="common">Cattle tick</name>
    <name type="synonym">Boophilus microplus</name>
    <dbReference type="NCBI Taxonomy" id="6941"/>
    <lineage>
        <taxon>Eukaryota</taxon>
        <taxon>Metazoa</taxon>
        <taxon>Ecdysozoa</taxon>
        <taxon>Arthropoda</taxon>
        <taxon>Chelicerata</taxon>
        <taxon>Arachnida</taxon>
        <taxon>Acari</taxon>
        <taxon>Parasitiformes</taxon>
        <taxon>Ixodida</taxon>
        <taxon>Ixodoidea</taxon>
        <taxon>Ixodidae</taxon>
        <taxon>Rhipicephalinae</taxon>
        <taxon>Rhipicephalus</taxon>
        <taxon>Boophilus</taxon>
    </lineage>
</organism>
<dbReference type="EMBL" id="JABSTU010000003">
    <property type="protein sequence ID" value="KAH8035473.1"/>
    <property type="molecule type" value="Genomic_DNA"/>
</dbReference>
<gene>
    <name evidence="1" type="ORF">HPB51_005708</name>
</gene>
<sequence>MVDGEVILEEADAPGRIAAHKRCPASLLRATGKQHRGSTGALYAGALKKVSAASRLPPLPADQCRVLVFSDGGLNVRKSRKIKFLESLLLTARLPPTAADEDIVCTNDTKNIFVISTPSTVRNGGWRRILLEAPSRAPR</sequence>
<name>A0A9J6EM01_RHIMP</name>
<comment type="caution">
    <text evidence="1">The sequence shown here is derived from an EMBL/GenBank/DDBJ whole genome shotgun (WGS) entry which is preliminary data.</text>
</comment>
<dbReference type="Proteomes" id="UP000821866">
    <property type="component" value="Chromosome 11"/>
</dbReference>
<protein>
    <submittedName>
        <fullName evidence="1">Uncharacterized protein</fullName>
    </submittedName>
</protein>
<evidence type="ECO:0000313" key="1">
    <source>
        <dbReference type="EMBL" id="KAH8035473.1"/>
    </source>
</evidence>